<dbReference type="Gene3D" id="3.40.1280.10">
    <property type="match status" value="1"/>
</dbReference>
<dbReference type="InterPro" id="IPR005304">
    <property type="entry name" value="Rbsml_bgen_MeTrfase_EMG1/NEP1"/>
</dbReference>
<dbReference type="Proteomes" id="UP000002051">
    <property type="component" value="Chromosome 5"/>
</dbReference>
<dbReference type="SUPFAM" id="SSF75217">
    <property type="entry name" value="alpha/beta knot"/>
    <property type="match status" value="1"/>
</dbReference>
<proteinExistence type="inferred from homology"/>
<dbReference type="Gramene" id="rna31515">
    <property type="protein sequence ID" value="RHN56158.1"/>
    <property type="gene ID" value="gene31515"/>
</dbReference>
<keyword evidence="4" id="KW-0694">RNA-binding</keyword>
<dbReference type="EMBL" id="PSQE01000005">
    <property type="protein sequence ID" value="RHN56158.1"/>
    <property type="molecule type" value="Genomic_DNA"/>
</dbReference>
<dbReference type="GO" id="GO:0070037">
    <property type="term" value="F:rRNA (pseudouridine) methyltransferase activity"/>
    <property type="evidence" value="ECO:0000318"/>
    <property type="project" value="GO_Central"/>
</dbReference>
<keyword evidence="3" id="KW-0699">rRNA-binding</keyword>
<reference evidence="6" key="4">
    <citation type="journal article" date="2018" name="Nat. Plants">
        <title>Whole-genome landscape of Medicago truncatula symbiotic genes.</title>
        <authorList>
            <person name="Pecrix Y."/>
            <person name="Gamas P."/>
            <person name="Carrere S."/>
        </authorList>
    </citation>
    <scope>NUCLEOTIDE SEQUENCE</scope>
    <source>
        <tissue evidence="6">Leaves</tissue>
    </source>
</reference>
<dbReference type="GO" id="GO:0070475">
    <property type="term" value="P:rRNA base methylation"/>
    <property type="evidence" value="ECO:0000318"/>
    <property type="project" value="GO_Central"/>
</dbReference>
<dbReference type="InterPro" id="IPR029026">
    <property type="entry name" value="tRNA_m1G_MTases_N"/>
</dbReference>
<dbReference type="EnsemblPlants" id="KEH28098">
    <property type="protein sequence ID" value="KEH28098"/>
    <property type="gene ID" value="MTR_5g464770"/>
</dbReference>
<dbReference type="PANTHER" id="PTHR12636">
    <property type="entry name" value="NEP1/MRA1"/>
    <property type="match status" value="1"/>
</dbReference>
<dbReference type="STRING" id="3880.A0A072UG33"/>
<sequence length="239" mass="26740">MFSTQDQAVGNEEVDKSVAEIPGVYFIIENASFVVACLYKNYQILDSEEHVDFLRRKNMNFPDDHRPDIVHQALLAIMDSPLCLSGRVSAVFIRTDEGILIKVDPQGRIPETFGKFCNMMSELLQKSSIKSKGNEGRLFELIQNPVTQHLPVNSLKIGLSFNSPKAVKINDFVAANCDNHKSLVFVVDAMAHGKVDAMAHGKVDADYIDDFISVSGYPPNADTCLYRICDALESYWKIF</sequence>
<dbReference type="GO" id="GO:0019843">
    <property type="term" value="F:rRNA binding"/>
    <property type="evidence" value="ECO:0000318"/>
    <property type="project" value="GO_Central"/>
</dbReference>
<evidence type="ECO:0000256" key="3">
    <source>
        <dbReference type="ARBA" id="ARBA00022730"/>
    </source>
</evidence>
<comment type="similarity">
    <text evidence="1">Belongs to the class IV-like SAM-binding methyltransferase superfamily. RNA methyltransferase NEP1 family.</text>
</comment>
<dbReference type="KEGG" id="mtr:25495057"/>
<evidence type="ECO:0000256" key="1">
    <source>
        <dbReference type="ARBA" id="ARBA00008115"/>
    </source>
</evidence>
<dbReference type="HOGENOM" id="CLU_055846_1_0_1"/>
<accession>A0A072UG33</accession>
<evidence type="ECO:0000313" key="7">
    <source>
        <dbReference type="EnsemblPlants" id="KEH28098"/>
    </source>
</evidence>
<evidence type="ECO:0000256" key="2">
    <source>
        <dbReference type="ARBA" id="ARBA00022517"/>
    </source>
</evidence>
<dbReference type="EC" id="2.1.1.257" evidence="6"/>
<dbReference type="PANTHER" id="PTHR12636:SF12">
    <property type="entry name" value="RIBOSOMAL RNA SMALL SUBUNIT METHYLTRANSFERASE NEP1-LIKE"/>
    <property type="match status" value="1"/>
</dbReference>
<name>A0A072UG33_MEDTR</name>
<keyword evidence="5" id="KW-0489">Methyltransferase</keyword>
<gene>
    <name evidence="7" type="primary">25495057</name>
    <name evidence="5" type="ordered locus">MTR_5g464770</name>
    <name evidence="6" type="ORF">MtrunA17_Chr5g0426421</name>
</gene>
<dbReference type="OrthoDB" id="269804at2759"/>
<dbReference type="EMBL" id="CM001221">
    <property type="protein sequence ID" value="KEH28098.1"/>
    <property type="molecule type" value="Genomic_DNA"/>
</dbReference>
<dbReference type="GO" id="GO:0005634">
    <property type="term" value="C:nucleus"/>
    <property type="evidence" value="ECO:0000318"/>
    <property type="project" value="GO_Central"/>
</dbReference>
<reference evidence="7" key="3">
    <citation type="submission" date="2015-04" db="UniProtKB">
        <authorList>
            <consortium name="EnsemblPlants"/>
        </authorList>
    </citation>
    <scope>IDENTIFICATION</scope>
    <source>
        <strain evidence="7">cv. Jemalong A17</strain>
    </source>
</reference>
<keyword evidence="6" id="KW-0808">Transferase</keyword>
<protein>
    <submittedName>
        <fullName evidence="5">EMG1/NEP1 methyltransferase</fullName>
    </submittedName>
    <submittedName>
        <fullName evidence="6">Putative tRNA (Pseudouridine(54)-N(1))-methyltransferase</fullName>
        <ecNumber evidence="6">2.1.1.257</ecNumber>
    </submittedName>
</protein>
<dbReference type="AlphaFoldDB" id="A0A072UG33"/>
<reference evidence="5 8" key="2">
    <citation type="journal article" date="2014" name="BMC Genomics">
        <title>An improved genome release (version Mt4.0) for the model legume Medicago truncatula.</title>
        <authorList>
            <person name="Tang H."/>
            <person name="Krishnakumar V."/>
            <person name="Bidwell S."/>
            <person name="Rosen B."/>
            <person name="Chan A."/>
            <person name="Zhou S."/>
            <person name="Gentzbittel L."/>
            <person name="Childs K.L."/>
            <person name="Yandell M."/>
            <person name="Gundlach H."/>
            <person name="Mayer K.F."/>
            <person name="Schwartz D.C."/>
            <person name="Town C.D."/>
        </authorList>
    </citation>
    <scope>GENOME REANNOTATION</scope>
    <source>
        <strain evidence="5">A17</strain>
        <strain evidence="7 8">cv. Jemalong A17</strain>
    </source>
</reference>
<evidence type="ECO:0000313" key="5">
    <source>
        <dbReference type="EMBL" id="KEH28098.1"/>
    </source>
</evidence>
<dbReference type="InterPro" id="IPR029028">
    <property type="entry name" value="Alpha/beta_knot_MTases"/>
</dbReference>
<keyword evidence="2" id="KW-0690">Ribosome biogenesis</keyword>
<organism evidence="5 8">
    <name type="scientific">Medicago truncatula</name>
    <name type="common">Barrel medic</name>
    <name type="synonym">Medicago tribuloides</name>
    <dbReference type="NCBI Taxonomy" id="3880"/>
    <lineage>
        <taxon>Eukaryota</taxon>
        <taxon>Viridiplantae</taxon>
        <taxon>Streptophyta</taxon>
        <taxon>Embryophyta</taxon>
        <taxon>Tracheophyta</taxon>
        <taxon>Spermatophyta</taxon>
        <taxon>Magnoliopsida</taxon>
        <taxon>eudicotyledons</taxon>
        <taxon>Gunneridae</taxon>
        <taxon>Pentapetalae</taxon>
        <taxon>rosids</taxon>
        <taxon>fabids</taxon>
        <taxon>Fabales</taxon>
        <taxon>Fabaceae</taxon>
        <taxon>Papilionoideae</taxon>
        <taxon>50 kb inversion clade</taxon>
        <taxon>NPAAA clade</taxon>
        <taxon>Hologalegina</taxon>
        <taxon>IRL clade</taxon>
        <taxon>Trifolieae</taxon>
        <taxon>Medicago</taxon>
    </lineage>
</organism>
<evidence type="ECO:0000313" key="6">
    <source>
        <dbReference type="EMBL" id="RHN56158.1"/>
    </source>
</evidence>
<dbReference type="Proteomes" id="UP000265566">
    <property type="component" value="Chromosome 5"/>
</dbReference>
<dbReference type="CDD" id="cd18088">
    <property type="entry name" value="Nep1-like"/>
    <property type="match status" value="1"/>
</dbReference>
<dbReference type="Pfam" id="PF03587">
    <property type="entry name" value="EMG1"/>
    <property type="match status" value="1"/>
</dbReference>
<reference evidence="5 8" key="1">
    <citation type="journal article" date="2011" name="Nature">
        <title>The Medicago genome provides insight into the evolution of rhizobial symbioses.</title>
        <authorList>
            <person name="Young N.D."/>
            <person name="Debelle F."/>
            <person name="Oldroyd G.E."/>
            <person name="Geurts R."/>
            <person name="Cannon S.B."/>
            <person name="Udvardi M.K."/>
            <person name="Benedito V.A."/>
            <person name="Mayer K.F."/>
            <person name="Gouzy J."/>
            <person name="Schoof H."/>
            <person name="Van de Peer Y."/>
            <person name="Proost S."/>
            <person name="Cook D.R."/>
            <person name="Meyers B.C."/>
            <person name="Spannagl M."/>
            <person name="Cheung F."/>
            <person name="De Mita S."/>
            <person name="Krishnakumar V."/>
            <person name="Gundlach H."/>
            <person name="Zhou S."/>
            <person name="Mudge J."/>
            <person name="Bharti A.K."/>
            <person name="Murray J.D."/>
            <person name="Naoumkina M.A."/>
            <person name="Rosen B."/>
            <person name="Silverstein K.A."/>
            <person name="Tang H."/>
            <person name="Rombauts S."/>
            <person name="Zhao P.X."/>
            <person name="Zhou P."/>
            <person name="Barbe V."/>
            <person name="Bardou P."/>
            <person name="Bechner M."/>
            <person name="Bellec A."/>
            <person name="Berger A."/>
            <person name="Berges H."/>
            <person name="Bidwell S."/>
            <person name="Bisseling T."/>
            <person name="Choisne N."/>
            <person name="Couloux A."/>
            <person name="Denny R."/>
            <person name="Deshpande S."/>
            <person name="Dai X."/>
            <person name="Doyle J.J."/>
            <person name="Dudez A.M."/>
            <person name="Farmer A.D."/>
            <person name="Fouteau S."/>
            <person name="Franken C."/>
            <person name="Gibelin C."/>
            <person name="Gish J."/>
            <person name="Goldstein S."/>
            <person name="Gonzalez A.J."/>
            <person name="Green P.J."/>
            <person name="Hallab A."/>
            <person name="Hartog M."/>
            <person name="Hua A."/>
            <person name="Humphray S.J."/>
            <person name="Jeong D.H."/>
            <person name="Jing Y."/>
            <person name="Jocker A."/>
            <person name="Kenton S.M."/>
            <person name="Kim D.J."/>
            <person name="Klee K."/>
            <person name="Lai H."/>
            <person name="Lang C."/>
            <person name="Lin S."/>
            <person name="Macmil S.L."/>
            <person name="Magdelenat G."/>
            <person name="Matthews L."/>
            <person name="McCorrison J."/>
            <person name="Monaghan E.L."/>
            <person name="Mun J.H."/>
            <person name="Najar F.Z."/>
            <person name="Nicholson C."/>
            <person name="Noirot C."/>
            <person name="O'Bleness M."/>
            <person name="Paule C.R."/>
            <person name="Poulain J."/>
            <person name="Prion F."/>
            <person name="Qin B."/>
            <person name="Qu C."/>
            <person name="Retzel E.F."/>
            <person name="Riddle C."/>
            <person name="Sallet E."/>
            <person name="Samain S."/>
            <person name="Samson N."/>
            <person name="Sanders I."/>
            <person name="Saurat O."/>
            <person name="Scarpelli C."/>
            <person name="Schiex T."/>
            <person name="Segurens B."/>
            <person name="Severin A.J."/>
            <person name="Sherrier D.J."/>
            <person name="Shi R."/>
            <person name="Sims S."/>
            <person name="Singer S.R."/>
            <person name="Sinharoy S."/>
            <person name="Sterck L."/>
            <person name="Viollet A."/>
            <person name="Wang B.B."/>
            <person name="Wang K."/>
            <person name="Wang M."/>
            <person name="Wang X."/>
            <person name="Warfsmann J."/>
            <person name="Weissenbach J."/>
            <person name="White D.D."/>
            <person name="White J.D."/>
            <person name="Wiley G.B."/>
            <person name="Wincker P."/>
            <person name="Xing Y."/>
            <person name="Yang L."/>
            <person name="Yao Z."/>
            <person name="Ying F."/>
            <person name="Zhai J."/>
            <person name="Zhou L."/>
            <person name="Zuber A."/>
            <person name="Denarie J."/>
            <person name="Dixon R.A."/>
            <person name="May G.D."/>
            <person name="Schwartz D.C."/>
            <person name="Rogers J."/>
            <person name="Quetier F."/>
            <person name="Town C.D."/>
            <person name="Roe B.A."/>
        </authorList>
    </citation>
    <scope>NUCLEOTIDE SEQUENCE [LARGE SCALE GENOMIC DNA]</scope>
    <source>
        <strain evidence="5">A17</strain>
        <strain evidence="7 8">cv. Jemalong A17</strain>
    </source>
</reference>
<keyword evidence="8" id="KW-1185">Reference proteome</keyword>
<evidence type="ECO:0000256" key="4">
    <source>
        <dbReference type="ARBA" id="ARBA00022884"/>
    </source>
</evidence>
<dbReference type="GO" id="GO:0032040">
    <property type="term" value="C:small-subunit processome"/>
    <property type="evidence" value="ECO:0000318"/>
    <property type="project" value="GO_Central"/>
</dbReference>
<evidence type="ECO:0000313" key="8">
    <source>
        <dbReference type="Proteomes" id="UP000002051"/>
    </source>
</evidence>